<dbReference type="EMBL" id="JAAABJ010000224">
    <property type="protein sequence ID" value="NAW50200.1"/>
    <property type="molecule type" value="Genomic_DNA"/>
</dbReference>
<evidence type="ECO:0000313" key="1">
    <source>
        <dbReference type="EMBL" id="NAW50200.1"/>
    </source>
</evidence>
<dbReference type="Proteomes" id="UP000553459">
    <property type="component" value="Unassembled WGS sequence"/>
</dbReference>
<reference evidence="1 2" key="1">
    <citation type="submission" date="2019-11" db="EMBL/GenBank/DDBJ databases">
        <title>Characterization of Elizabethkingia argenteiflava sp. nov., isolated from inner surface of Soybean Pods.</title>
        <authorList>
            <person name="Mo S."/>
        </authorList>
    </citation>
    <scope>NUCLEOTIDE SEQUENCE [LARGE SCALE GENOMIC DNA]</scope>
    <source>
        <strain evidence="1 2">YB22</strain>
    </source>
</reference>
<name>A0A845PVR3_9FLAO</name>
<organism evidence="1 2">
    <name type="scientific">Elizabethkingia argenteiflava</name>
    <dbReference type="NCBI Taxonomy" id="2681556"/>
    <lineage>
        <taxon>Bacteria</taxon>
        <taxon>Pseudomonadati</taxon>
        <taxon>Bacteroidota</taxon>
        <taxon>Flavobacteriia</taxon>
        <taxon>Flavobacteriales</taxon>
        <taxon>Weeksellaceae</taxon>
        <taxon>Elizabethkingia</taxon>
    </lineage>
</organism>
<accession>A0A845PVR3</accession>
<comment type="caution">
    <text evidence="1">The sequence shown here is derived from an EMBL/GenBank/DDBJ whole genome shotgun (WGS) entry which is preliminary data.</text>
</comment>
<gene>
    <name evidence="1" type="ORF">GNY06_01955</name>
</gene>
<keyword evidence="2" id="KW-1185">Reference proteome</keyword>
<sequence>MRDLNISHLLSKHKLSNDILGFLERIKFHAYHLENQQRFELISNVNQSPELLNQIFKSQYETGFAKKIDLKLSPTKTPKHEQLQKINLARKSIYILRKTFRFPTTILFYYWRGNL</sequence>
<protein>
    <submittedName>
        <fullName evidence="1">Uncharacterized protein</fullName>
    </submittedName>
</protein>
<proteinExistence type="predicted"/>
<dbReference type="RefSeq" id="WP_166518561.1">
    <property type="nucleotide sequence ID" value="NZ_JAAABJ010000224.1"/>
</dbReference>
<evidence type="ECO:0000313" key="2">
    <source>
        <dbReference type="Proteomes" id="UP000553459"/>
    </source>
</evidence>
<dbReference type="AlphaFoldDB" id="A0A845PVR3"/>